<dbReference type="RefSeq" id="WP_252220610.1">
    <property type="nucleotide sequence ID" value="NZ_CP085390.1"/>
</dbReference>
<evidence type="ECO:0000313" key="2">
    <source>
        <dbReference type="Proteomes" id="UP001163104"/>
    </source>
</evidence>
<keyword evidence="1" id="KW-0547">Nucleotide-binding</keyword>
<keyword evidence="1" id="KW-0067">ATP-binding</keyword>
<protein>
    <submittedName>
        <fullName evidence="1">ATP-binding protein</fullName>
    </submittedName>
</protein>
<dbReference type="Proteomes" id="UP001163104">
    <property type="component" value="Chromosome"/>
</dbReference>
<organism evidence="1 2">
    <name type="scientific">Cytobacillus firmus</name>
    <name type="common">Bacillus firmus</name>
    <dbReference type="NCBI Taxonomy" id="1399"/>
    <lineage>
        <taxon>Bacteria</taxon>
        <taxon>Bacillati</taxon>
        <taxon>Bacillota</taxon>
        <taxon>Bacilli</taxon>
        <taxon>Bacillales</taxon>
        <taxon>Bacillaceae</taxon>
        <taxon>Cytobacillus</taxon>
    </lineage>
</organism>
<name>A0AA46PUJ5_CYTFI</name>
<dbReference type="AlphaFoldDB" id="A0AA46PUJ5"/>
<accession>A0AA46PUJ5</accession>
<dbReference type="EMBL" id="CP107027">
    <property type="protein sequence ID" value="UYG93265.1"/>
    <property type="molecule type" value="Genomic_DNA"/>
</dbReference>
<reference evidence="1" key="1">
    <citation type="submission" date="2022-10" db="EMBL/GenBank/DDBJ databases">
        <title>Mechanism of multi-heavy metal repair in Cytobacillus Firmus M7.</title>
        <authorList>
            <person name="Li X."/>
            <person name="Yu C."/>
        </authorList>
    </citation>
    <scope>NUCLEOTIDE SEQUENCE</scope>
    <source>
        <strain evidence="1">M7</strain>
    </source>
</reference>
<proteinExistence type="predicted"/>
<evidence type="ECO:0000313" key="1">
    <source>
        <dbReference type="EMBL" id="UYG93265.1"/>
    </source>
</evidence>
<sequence>MRDVLSFPFNSEETIVVASDNSGAIGEKEQDAVQVPYEIVSYYSFRVAVMECMSAGAQPFAAAIQNFCGDDAWDQLIGGIKKGADELGLTELQITGSTESNFNLLQSAVGLSVLGKRKGELPADTLIYTEDTRIAVIGSPLVGQELIEREEEAAPLNLFKTINSIEDIMTLPVGSKGVLTELNGLFSNRRFEIKDLESEVDLVKSAGPSTCFIAVCPEAKLGEIMKLAGRYYHILNRKS</sequence>
<gene>
    <name evidence="1" type="ORF">OD459_13405</name>
</gene>
<dbReference type="GO" id="GO:0005524">
    <property type="term" value="F:ATP binding"/>
    <property type="evidence" value="ECO:0007669"/>
    <property type="project" value="UniProtKB-KW"/>
</dbReference>